<gene>
    <name evidence="1" type="ORF">ACFSE1_01540</name>
</gene>
<dbReference type="EMBL" id="JBHUEQ010000003">
    <property type="protein sequence ID" value="MFD1744132.1"/>
    <property type="molecule type" value="Genomic_DNA"/>
</dbReference>
<evidence type="ECO:0000313" key="1">
    <source>
        <dbReference type="EMBL" id="MFD1744132.1"/>
    </source>
</evidence>
<dbReference type="RefSeq" id="WP_377395538.1">
    <property type="nucleotide sequence ID" value="NZ_JBHUEQ010000003.1"/>
</dbReference>
<dbReference type="Proteomes" id="UP001597322">
    <property type="component" value="Unassembled WGS sequence"/>
</dbReference>
<evidence type="ECO:0000313" key="2">
    <source>
        <dbReference type="Proteomes" id="UP001597322"/>
    </source>
</evidence>
<comment type="caution">
    <text evidence="1">The sequence shown here is derived from an EMBL/GenBank/DDBJ whole genome shotgun (WGS) entry which is preliminary data.</text>
</comment>
<reference evidence="2" key="1">
    <citation type="journal article" date="2019" name="Int. J. Syst. Evol. Microbiol.">
        <title>The Global Catalogue of Microorganisms (GCM) 10K type strain sequencing project: providing services to taxonomists for standard genome sequencing and annotation.</title>
        <authorList>
            <consortium name="The Broad Institute Genomics Platform"/>
            <consortium name="The Broad Institute Genome Sequencing Center for Infectious Disease"/>
            <person name="Wu L."/>
            <person name="Ma J."/>
        </authorList>
    </citation>
    <scope>NUCLEOTIDE SEQUENCE [LARGE SCALE GENOMIC DNA]</scope>
    <source>
        <strain evidence="2">CG52</strain>
    </source>
</reference>
<dbReference type="Gene3D" id="6.10.250.730">
    <property type="match status" value="1"/>
</dbReference>
<protein>
    <submittedName>
        <fullName evidence="1">DUF982 domain-containing protein</fullName>
    </submittedName>
</protein>
<organism evidence="1 2">
    <name type="scientific">Rhizobium helianthi</name>
    <dbReference type="NCBI Taxonomy" id="1132695"/>
    <lineage>
        <taxon>Bacteria</taxon>
        <taxon>Pseudomonadati</taxon>
        <taxon>Pseudomonadota</taxon>
        <taxon>Alphaproteobacteria</taxon>
        <taxon>Hyphomicrobiales</taxon>
        <taxon>Rhizobiaceae</taxon>
        <taxon>Rhizobium/Agrobacterium group</taxon>
        <taxon>Rhizobium</taxon>
    </lineage>
</organism>
<proteinExistence type="predicted"/>
<sequence>MERTQWRRPVEAGGMAITDALEAIRFMDHRWPQLKGQCFSRAHSACLAALDGRVDADAARLRFAEAVEEASLQTPH</sequence>
<dbReference type="InterPro" id="IPR010385">
    <property type="entry name" value="DUF982"/>
</dbReference>
<dbReference type="Pfam" id="PF06169">
    <property type="entry name" value="DUF982"/>
    <property type="match status" value="1"/>
</dbReference>
<keyword evidence="2" id="KW-1185">Reference proteome</keyword>
<name>A0ABW4LZE9_9HYPH</name>
<accession>A0ABW4LZE9</accession>